<evidence type="ECO:0000256" key="9">
    <source>
        <dbReference type="ARBA" id="ARBA00022691"/>
    </source>
</evidence>
<evidence type="ECO:0000256" key="8">
    <source>
        <dbReference type="ARBA" id="ARBA00022679"/>
    </source>
</evidence>
<dbReference type="EMBL" id="PJEX01000084">
    <property type="protein sequence ID" value="TKW55868.1"/>
    <property type="molecule type" value="Genomic_DNA"/>
</dbReference>
<keyword evidence="10" id="KW-0156">Chromatin regulator</keyword>
<accession>A0A4U6XIQ9</accession>
<evidence type="ECO:0000256" key="7">
    <source>
        <dbReference type="ARBA" id="ARBA00022603"/>
    </source>
</evidence>
<dbReference type="GO" id="GO:0032259">
    <property type="term" value="P:methylation"/>
    <property type="evidence" value="ECO:0007669"/>
    <property type="project" value="UniProtKB-KW"/>
</dbReference>
<evidence type="ECO:0000313" key="18">
    <source>
        <dbReference type="Proteomes" id="UP000310108"/>
    </source>
</evidence>
<dbReference type="InterPro" id="IPR039977">
    <property type="entry name" value="Suv4-20/Set9"/>
</dbReference>
<dbReference type="GO" id="GO:0005694">
    <property type="term" value="C:chromosome"/>
    <property type="evidence" value="ECO:0007669"/>
    <property type="project" value="UniProtKB-SubCell"/>
</dbReference>
<dbReference type="GO" id="GO:0140943">
    <property type="term" value="F:histone H4K20 trimethyltransferase activity"/>
    <property type="evidence" value="ECO:0007669"/>
    <property type="project" value="UniProtKB-EC"/>
</dbReference>
<proteinExistence type="predicted"/>
<dbReference type="STRING" id="1306861.A0A4U6XIQ9"/>
<evidence type="ECO:0000256" key="15">
    <source>
        <dbReference type="SAM" id="MobiDB-lite"/>
    </source>
</evidence>
<comment type="subcellular location">
    <subcellularLocation>
        <location evidence="3">Chromosome</location>
    </subcellularLocation>
    <subcellularLocation>
        <location evidence="2">Nucleus</location>
    </subcellularLocation>
</comment>
<feature type="domain" description="SET" evidence="16">
    <location>
        <begin position="119"/>
        <end position="233"/>
    </location>
</feature>
<dbReference type="CDD" id="cd10524">
    <property type="entry name" value="SET_Suv4-20-like"/>
    <property type="match status" value="1"/>
</dbReference>
<evidence type="ECO:0000256" key="5">
    <source>
        <dbReference type="ARBA" id="ARBA00015413"/>
    </source>
</evidence>
<evidence type="ECO:0000259" key="16">
    <source>
        <dbReference type="PROSITE" id="PS50280"/>
    </source>
</evidence>
<dbReference type="InterPro" id="IPR025783">
    <property type="entry name" value="Set9_fungi"/>
</dbReference>
<feature type="compositionally biased region" description="Basic residues" evidence="15">
    <location>
        <begin position="663"/>
        <end position="673"/>
    </location>
</feature>
<comment type="function">
    <text evidence="1">Histone methyltransferase that trimethylates 'Lys-20' of histone H4 to form H4K20me3.</text>
</comment>
<dbReference type="InterPro" id="IPR001214">
    <property type="entry name" value="SET_dom"/>
</dbReference>
<feature type="compositionally biased region" description="Basic residues" evidence="15">
    <location>
        <begin position="305"/>
        <end position="315"/>
    </location>
</feature>
<evidence type="ECO:0000256" key="3">
    <source>
        <dbReference type="ARBA" id="ARBA00004286"/>
    </source>
</evidence>
<dbReference type="EC" id="2.1.1.372" evidence="12"/>
<dbReference type="Proteomes" id="UP000310108">
    <property type="component" value="Unassembled WGS sequence"/>
</dbReference>
<keyword evidence="18" id="KW-1185">Reference proteome</keyword>
<feature type="compositionally biased region" description="Polar residues" evidence="15">
    <location>
        <begin position="290"/>
        <end position="300"/>
    </location>
</feature>
<evidence type="ECO:0000313" key="17">
    <source>
        <dbReference type="EMBL" id="TKW55868.1"/>
    </source>
</evidence>
<comment type="catalytic activity">
    <reaction evidence="14">
        <text>L-lysyl(20)-[histone H4] + 3 S-adenosyl-L-methionine = N(6),N(6),N(6)-trimethyl-L-lysyl(20)-[histone H4] + 3 S-adenosyl-L-homocysteine + 3 H(+)</text>
        <dbReference type="Rhea" id="RHEA:64456"/>
        <dbReference type="Rhea" id="RHEA-COMP:15554"/>
        <dbReference type="Rhea" id="RHEA-COMP:15998"/>
        <dbReference type="ChEBI" id="CHEBI:15378"/>
        <dbReference type="ChEBI" id="CHEBI:29969"/>
        <dbReference type="ChEBI" id="CHEBI:57856"/>
        <dbReference type="ChEBI" id="CHEBI:59789"/>
        <dbReference type="ChEBI" id="CHEBI:61961"/>
        <dbReference type="EC" id="2.1.1.372"/>
    </reaction>
</comment>
<sequence length="829" mass="91274">MPPSGAAVKKQKQKQTLTLAQLASYDDFLTDALVDHAFYWTTIPKNRNSYHPSRGVREEDITQIIQSEITVNKDLDSAERKLLSTDGFRKFFAALKTDKAKDDFKRHMRRYTQVYLPDCPFEVNSTNRYTIVSHEAAITARRFIRRNETIKYLAGTQVNISPEEEREMTARKKDFSIIISARNKCASLFMGPARFANHDCGANAKLMTTSSATIEIIATRNIDVGEEITVTYAENYFGEDNCECLCRTCEIRCINGWAPTEEVVIKKSIEESVMDGYSLRRRRRDDESVAPSSRTPSGTPNIRPRVSKSRPRGGKSGRDSLAADSAMSEFLSPDQKRSFDSLVTPPITPSKRRKVSAAQAITVPPEDTLVSSRDGSSASGSVRSMSSTSGANEDGSVTDITEPEKDTPEPTQPQKKTELIKEEESEESTEEVLAKAEPFSMQRQVQTDTTAATSAETSAPIRTASFMASRSIPISSLCNPPSPPSKNNRGVTSGWTAIAYSTSITAAARQDRMSIAAAVGDDADTRPMARSNAGATKIPGRSGLMSMQVGRMLSATEPLEYPHQECISQTSKDEAVLSTEQDIPGNRGSSYSVQTLEVVALELMGNPVPITDKPQVCAKVNETAKEEAEEAASQPPPPPAPASAPAPAPAPAPAQQQAEAPGLRKKRKYQRRTFIKETTPPAKTRTPGDYTLTPLLLSEPQTAWVRCMNCETAFVQQNAYYTKSACPRCERHSKLYGYIWPKTEKAGPRDKEERILDHRMIHRFLGRDEEARIRGRKRPTGGLSEALEDDSSGNRHRGAAEQNIGEGEDSAGLRRSGRMRKISLKVACP</sequence>
<dbReference type="InterPro" id="IPR041938">
    <property type="entry name" value="Hist-Lys_N-MTase_N"/>
</dbReference>
<feature type="compositionally biased region" description="Pro residues" evidence="15">
    <location>
        <begin position="634"/>
        <end position="652"/>
    </location>
</feature>
<dbReference type="Gene3D" id="2.170.270.10">
    <property type="entry name" value="SET domain"/>
    <property type="match status" value="1"/>
</dbReference>
<keyword evidence="7 17" id="KW-0489">Methyltransferase</keyword>
<dbReference type="GO" id="GO:0005634">
    <property type="term" value="C:nucleus"/>
    <property type="evidence" value="ECO:0007669"/>
    <property type="project" value="UniProtKB-SubCell"/>
</dbReference>
<evidence type="ECO:0000256" key="1">
    <source>
        <dbReference type="ARBA" id="ARBA00001984"/>
    </source>
</evidence>
<evidence type="ECO:0000256" key="6">
    <source>
        <dbReference type="ARBA" id="ARBA00022454"/>
    </source>
</evidence>
<dbReference type="Pfam" id="PF00856">
    <property type="entry name" value="SET"/>
    <property type="match status" value="1"/>
</dbReference>
<dbReference type="Gene3D" id="1.10.10.1700">
    <property type="entry name" value="Histone-lysine N-methyltransferase"/>
    <property type="match status" value="1"/>
</dbReference>
<dbReference type="SUPFAM" id="SSF82199">
    <property type="entry name" value="SET domain"/>
    <property type="match status" value="1"/>
</dbReference>
<dbReference type="OrthoDB" id="6627536at2759"/>
<organism evidence="17 18">
    <name type="scientific">Colletotrichum tanaceti</name>
    <dbReference type="NCBI Taxonomy" id="1306861"/>
    <lineage>
        <taxon>Eukaryota</taxon>
        <taxon>Fungi</taxon>
        <taxon>Dikarya</taxon>
        <taxon>Ascomycota</taxon>
        <taxon>Pezizomycotina</taxon>
        <taxon>Sordariomycetes</taxon>
        <taxon>Hypocreomycetidae</taxon>
        <taxon>Glomerellales</taxon>
        <taxon>Glomerellaceae</taxon>
        <taxon>Colletotrichum</taxon>
        <taxon>Colletotrichum destructivum species complex</taxon>
    </lineage>
</organism>
<evidence type="ECO:0000256" key="12">
    <source>
        <dbReference type="ARBA" id="ARBA00024057"/>
    </source>
</evidence>
<feature type="region of interest" description="Disordered" evidence="15">
    <location>
        <begin position="621"/>
        <end position="690"/>
    </location>
</feature>
<reference evidence="17 18" key="1">
    <citation type="journal article" date="2019" name="PLoS ONE">
        <title>Comparative genome analysis indicates high evolutionary potential of pathogenicity genes in Colletotrichum tanaceti.</title>
        <authorList>
            <person name="Lelwala R.V."/>
            <person name="Korhonen P.K."/>
            <person name="Young N.D."/>
            <person name="Scott J.B."/>
            <person name="Ades P.A."/>
            <person name="Gasser R.B."/>
            <person name="Taylor P.W.J."/>
        </authorList>
    </citation>
    <scope>NUCLEOTIDE SEQUENCE [LARGE SCALE GENOMIC DNA]</scope>
    <source>
        <strain evidence="17">BRIP57314</strain>
    </source>
</reference>
<evidence type="ECO:0000256" key="4">
    <source>
        <dbReference type="ARBA" id="ARBA00014232"/>
    </source>
</evidence>
<evidence type="ECO:0000256" key="10">
    <source>
        <dbReference type="ARBA" id="ARBA00022853"/>
    </source>
</evidence>
<dbReference type="PANTHER" id="PTHR12977">
    <property type="entry name" value="SUPPRESSOR OF VARIEGATION 4-20-RELATED"/>
    <property type="match status" value="1"/>
</dbReference>
<name>A0A4U6XIQ9_9PEZI</name>
<feature type="region of interest" description="Disordered" evidence="15">
    <location>
        <begin position="771"/>
        <end position="816"/>
    </location>
</feature>
<dbReference type="SMART" id="SM00317">
    <property type="entry name" value="SET"/>
    <property type="match status" value="1"/>
</dbReference>
<evidence type="ECO:0000256" key="13">
    <source>
        <dbReference type="ARBA" id="ARBA00030653"/>
    </source>
</evidence>
<protein>
    <recommendedName>
        <fullName evidence="5">Histone-lysine N-methyltransferase SET9</fullName>
        <ecNumber evidence="12">2.1.1.372</ecNumber>
    </recommendedName>
    <alternativeName>
        <fullName evidence="4">Histone-lysine N-methyltransferase set9</fullName>
    </alternativeName>
    <alternativeName>
        <fullName evidence="13">SET domain protein 9</fullName>
    </alternativeName>
</protein>
<evidence type="ECO:0000256" key="11">
    <source>
        <dbReference type="ARBA" id="ARBA00023242"/>
    </source>
</evidence>
<dbReference type="PROSITE" id="PS51567">
    <property type="entry name" value="SAM_MT43_SUVAR420_1"/>
    <property type="match status" value="1"/>
</dbReference>
<evidence type="ECO:0000256" key="2">
    <source>
        <dbReference type="ARBA" id="ARBA00004123"/>
    </source>
</evidence>
<dbReference type="PANTHER" id="PTHR12977:SF4">
    <property type="entry name" value="HISTONE-LYSINE N-METHYLTRANSFERASE KMT5B"/>
    <property type="match status" value="1"/>
</dbReference>
<keyword evidence="11" id="KW-0539">Nucleus</keyword>
<feature type="region of interest" description="Disordered" evidence="15">
    <location>
        <begin position="280"/>
        <end position="457"/>
    </location>
</feature>
<dbReference type="PROSITE" id="PS50280">
    <property type="entry name" value="SET"/>
    <property type="match status" value="1"/>
</dbReference>
<keyword evidence="9" id="KW-0949">S-adenosyl-L-methionine</keyword>
<comment type="caution">
    <text evidence="17">The sequence shown here is derived from an EMBL/GenBank/DDBJ whole genome shotgun (WGS) entry which is preliminary data.</text>
</comment>
<gene>
    <name evidence="17" type="primary">SET9</name>
    <name evidence="17" type="ORF">CTA1_11751</name>
</gene>
<keyword evidence="6" id="KW-0158">Chromosome</keyword>
<evidence type="ECO:0000256" key="14">
    <source>
        <dbReference type="ARBA" id="ARBA00048081"/>
    </source>
</evidence>
<feature type="compositionally biased region" description="Low complexity" evidence="15">
    <location>
        <begin position="370"/>
        <end position="391"/>
    </location>
</feature>
<dbReference type="InterPro" id="IPR046341">
    <property type="entry name" value="SET_dom_sf"/>
</dbReference>
<keyword evidence="8 17" id="KW-0808">Transferase</keyword>
<dbReference type="AlphaFoldDB" id="A0A4U6XIQ9"/>